<evidence type="ECO:0000313" key="4">
    <source>
        <dbReference type="RefSeq" id="XP_038871884.1"/>
    </source>
</evidence>
<organism evidence="3 4">
    <name type="scientific">Salvelinus namaycush</name>
    <name type="common">Lake trout</name>
    <name type="synonym">Salmo namaycush</name>
    <dbReference type="NCBI Taxonomy" id="8040"/>
    <lineage>
        <taxon>Eukaryota</taxon>
        <taxon>Metazoa</taxon>
        <taxon>Chordata</taxon>
        <taxon>Craniata</taxon>
        <taxon>Vertebrata</taxon>
        <taxon>Euteleostomi</taxon>
        <taxon>Actinopterygii</taxon>
        <taxon>Neopterygii</taxon>
        <taxon>Teleostei</taxon>
        <taxon>Protacanthopterygii</taxon>
        <taxon>Salmoniformes</taxon>
        <taxon>Salmonidae</taxon>
        <taxon>Salmoninae</taxon>
        <taxon>Salvelinus</taxon>
    </lineage>
</organism>
<dbReference type="KEGG" id="snh:120065176"/>
<evidence type="ECO:0000313" key="3">
    <source>
        <dbReference type="Proteomes" id="UP000808372"/>
    </source>
</evidence>
<protein>
    <submittedName>
        <fullName evidence="4">TRAF3-interacting JNK-activating modulator-like</fullName>
    </submittedName>
</protein>
<gene>
    <name evidence="4" type="primary">LOC120065176</name>
</gene>
<accession>A0A8U1F9S9</accession>
<keyword evidence="1" id="KW-0175">Coiled coil</keyword>
<evidence type="ECO:0000256" key="2">
    <source>
        <dbReference type="SAM" id="Phobius"/>
    </source>
</evidence>
<dbReference type="Proteomes" id="UP000808372">
    <property type="component" value="Chromosome 20"/>
</dbReference>
<keyword evidence="2" id="KW-1133">Transmembrane helix</keyword>
<feature type="coiled-coil region" evidence="1">
    <location>
        <begin position="207"/>
        <end position="234"/>
    </location>
</feature>
<evidence type="ECO:0000256" key="1">
    <source>
        <dbReference type="SAM" id="Coils"/>
    </source>
</evidence>
<keyword evidence="3" id="KW-1185">Reference proteome</keyword>
<dbReference type="AlphaFoldDB" id="A0A8U1F9S9"/>
<feature type="transmembrane region" description="Helical" evidence="2">
    <location>
        <begin position="467"/>
        <end position="487"/>
    </location>
</feature>
<dbReference type="RefSeq" id="XP_038871884.1">
    <property type="nucleotide sequence ID" value="XM_039015956.1"/>
</dbReference>
<dbReference type="CDD" id="cd21912">
    <property type="entry name" value="CC1_T3JAM"/>
    <property type="match status" value="1"/>
</dbReference>
<sequence>MEIQKDLRMRRPQMESYDQKLEQRAAKHEFLRDRNNVTTCRSPGHKLEADWKSEMQQKRQIEFQRRRQIVQAATHQADEKQSNKETKVMMRTNRQRVPLIHRQSLISAEDLGITWPDVHSIGKATWITSPPLHGAGGKNKIGQLHSDVSQIFPQTPQQPSLRKSMDIRDKVVKQDQSGLVMLTRQLQQRNVCCQTEHGYSTVKETDLVQLSEYLQEALRREDSLKQKLALLQHTTSTLLLSHNNVWKVCCKEDKMKGKIGALESQLKICVQRLSRDGAKKLLLQSEQQRQELEEMAVASLQRVTDQKNKAQDRAHSLEMALQTAQVESSQCRERYEEERRKCTQLRTSLVQNIDHINLLQSQLEKVMGQDATLESQLLQHQHTEAELHLKINLLEDNLHTCRTQLETWRQQQQDTMKQQEIVRGQQQDSIEHSLDEQFQPAMSHHSNKKQSMMEANIERRERRCCPWFILTLFVAVMVVAILTLLLANIPTTRNQLWDLYQVLQEHTEKYLYDMTLPQHCYRPI</sequence>
<proteinExistence type="predicted"/>
<keyword evidence="2" id="KW-0812">Transmembrane</keyword>
<reference evidence="4" key="1">
    <citation type="submission" date="2025-08" db="UniProtKB">
        <authorList>
            <consortium name="RefSeq"/>
        </authorList>
    </citation>
    <scope>IDENTIFICATION</scope>
    <source>
        <tissue evidence="4">White muscle</tissue>
    </source>
</reference>
<feature type="coiled-coil region" evidence="1">
    <location>
        <begin position="275"/>
        <end position="341"/>
    </location>
</feature>
<name>A0A8U1F9S9_SALNM</name>
<keyword evidence="2" id="KW-0472">Membrane</keyword>
<dbReference type="GeneID" id="120065176"/>